<dbReference type="InterPro" id="IPR011343">
    <property type="entry name" value="DeoC"/>
</dbReference>
<dbReference type="GO" id="GO:0006018">
    <property type="term" value="P:2-deoxyribose 1-phosphate catabolic process"/>
    <property type="evidence" value="ECO:0007669"/>
    <property type="project" value="UniProtKB-UniRule"/>
</dbReference>
<dbReference type="FunFam" id="3.20.20.70:FF:000044">
    <property type="entry name" value="Deoxyribose-phosphate aldolase"/>
    <property type="match status" value="1"/>
</dbReference>
<evidence type="ECO:0000256" key="1">
    <source>
        <dbReference type="ARBA" id="ARBA00010936"/>
    </source>
</evidence>
<dbReference type="InterPro" id="IPR013785">
    <property type="entry name" value="Aldolase_TIM"/>
</dbReference>
<comment type="subcellular location">
    <subcellularLocation>
        <location evidence="7">Cytoplasm</location>
    </subcellularLocation>
</comment>
<comment type="catalytic activity">
    <reaction evidence="5 7">
        <text>2-deoxy-D-ribose 5-phosphate = D-glyceraldehyde 3-phosphate + acetaldehyde</text>
        <dbReference type="Rhea" id="RHEA:12821"/>
        <dbReference type="ChEBI" id="CHEBI:15343"/>
        <dbReference type="ChEBI" id="CHEBI:59776"/>
        <dbReference type="ChEBI" id="CHEBI:62877"/>
        <dbReference type="EC" id="4.1.2.4"/>
    </reaction>
</comment>
<dbReference type="PANTHER" id="PTHR10889">
    <property type="entry name" value="DEOXYRIBOSE-PHOSPHATE ALDOLASE"/>
    <property type="match status" value="1"/>
</dbReference>
<keyword evidence="2 7" id="KW-0963">Cytoplasm</keyword>
<dbReference type="Proteomes" id="UP000664398">
    <property type="component" value="Unassembled WGS sequence"/>
</dbReference>
<dbReference type="CDD" id="cd00959">
    <property type="entry name" value="DeoC"/>
    <property type="match status" value="1"/>
</dbReference>
<comment type="pathway">
    <text evidence="7">Carbohydrate degradation; 2-deoxy-D-ribose 1-phosphate degradation; D-glyceraldehyde 3-phosphate and acetaldehyde from 2-deoxy-alpha-D-ribose 1-phosphate: step 2/2.</text>
</comment>
<comment type="function">
    <text evidence="6 7">Catalyzes a reversible aldol reaction between acetaldehyde and D-glyceraldehyde 3-phosphate to generate 2-deoxy-D-ribose 5-phosphate.</text>
</comment>
<dbReference type="InterPro" id="IPR028581">
    <property type="entry name" value="DeoC_typeI"/>
</dbReference>
<dbReference type="RefSeq" id="WP_208044752.1">
    <property type="nucleotide sequence ID" value="NZ_JAGDYL010000004.1"/>
</dbReference>
<dbReference type="PANTHER" id="PTHR10889:SF1">
    <property type="entry name" value="DEOXYRIBOSE-PHOSPHATE ALDOLASE"/>
    <property type="match status" value="1"/>
</dbReference>
<evidence type="ECO:0000313" key="8">
    <source>
        <dbReference type="EMBL" id="MBO1804256.1"/>
    </source>
</evidence>
<evidence type="ECO:0000256" key="2">
    <source>
        <dbReference type="ARBA" id="ARBA00022490"/>
    </source>
</evidence>
<feature type="active site" description="Proton donor/acceptor" evidence="7">
    <location>
        <position position="185"/>
    </location>
</feature>
<dbReference type="GO" id="GO:0004139">
    <property type="term" value="F:deoxyribose-phosphate aldolase activity"/>
    <property type="evidence" value="ECO:0007669"/>
    <property type="project" value="UniProtKB-UniRule"/>
</dbReference>
<protein>
    <recommendedName>
        <fullName evidence="7">Deoxyribose-phosphate aldolase</fullName>
        <shortName evidence="7">DERA</shortName>
        <ecNumber evidence="7">4.1.2.4</ecNumber>
    </recommendedName>
    <alternativeName>
        <fullName evidence="7">2-deoxy-D-ribose 5-phosphate aldolase</fullName>
    </alternativeName>
    <alternativeName>
        <fullName evidence="7">Phosphodeoxyriboaldolase</fullName>
        <shortName evidence="7">Deoxyriboaldolase</shortName>
    </alternativeName>
</protein>
<dbReference type="SUPFAM" id="SSF51569">
    <property type="entry name" value="Aldolase"/>
    <property type="match status" value="1"/>
</dbReference>
<dbReference type="Pfam" id="PF01791">
    <property type="entry name" value="DeoC"/>
    <property type="match status" value="1"/>
</dbReference>
<dbReference type="GO" id="GO:0016052">
    <property type="term" value="P:carbohydrate catabolic process"/>
    <property type="evidence" value="ECO:0007669"/>
    <property type="project" value="TreeGrafter"/>
</dbReference>
<dbReference type="InterPro" id="IPR002915">
    <property type="entry name" value="DeoC/FbaB/LacD_aldolase"/>
</dbReference>
<feature type="active site" description="Schiff-base intermediate with acetaldehyde" evidence="7">
    <location>
        <position position="155"/>
    </location>
</feature>
<comment type="similarity">
    <text evidence="1 7">Belongs to the DeoC/FbaB aldolase family. DeoC type 1 subfamily.</text>
</comment>
<evidence type="ECO:0000313" key="9">
    <source>
        <dbReference type="Proteomes" id="UP000664398"/>
    </source>
</evidence>
<gene>
    <name evidence="7" type="primary">deoC</name>
    <name evidence="8" type="ORF">J4H91_02835</name>
</gene>
<proteinExistence type="inferred from homology"/>
<dbReference type="GO" id="GO:0005737">
    <property type="term" value="C:cytoplasm"/>
    <property type="evidence" value="ECO:0007669"/>
    <property type="project" value="UniProtKB-SubCell"/>
</dbReference>
<accession>A0A939LUB7</accession>
<keyword evidence="9" id="KW-1185">Reference proteome</keyword>
<evidence type="ECO:0000256" key="7">
    <source>
        <dbReference type="HAMAP-Rule" id="MF_00114"/>
    </source>
</evidence>
<keyword evidence="4 7" id="KW-0704">Schiff base</keyword>
<dbReference type="PIRSF" id="PIRSF001357">
    <property type="entry name" value="DeoC"/>
    <property type="match status" value="1"/>
</dbReference>
<dbReference type="HAMAP" id="MF_00114">
    <property type="entry name" value="DeoC_type1"/>
    <property type="match status" value="1"/>
</dbReference>
<evidence type="ECO:0000256" key="5">
    <source>
        <dbReference type="ARBA" id="ARBA00048791"/>
    </source>
</evidence>
<keyword evidence="3 7" id="KW-0456">Lyase</keyword>
<feature type="active site" description="Proton donor/acceptor" evidence="7">
    <location>
        <position position="93"/>
    </location>
</feature>
<dbReference type="EMBL" id="JAGDYL010000004">
    <property type="protein sequence ID" value="MBO1804256.1"/>
    <property type="molecule type" value="Genomic_DNA"/>
</dbReference>
<dbReference type="SMART" id="SM01133">
    <property type="entry name" value="DeoC"/>
    <property type="match status" value="1"/>
</dbReference>
<evidence type="ECO:0000256" key="3">
    <source>
        <dbReference type="ARBA" id="ARBA00023239"/>
    </source>
</evidence>
<sequence>MTEERPLTTETFLANADHTLLAPETTRAQLDAFIESAVALGVARVCVSPTLIPADKRGLEIVTVVGFPTGVHSAEVKAFEAAQAVEAGADEIDMVVNPGLLQAGDWEALEDEIRAVRRAVPASVLKVILETAALTDEQTEAACLASEAAGADYVKTSTGFHAAGNATTGAVRVMSATVGDRLGVKASGGIRTAEAARRMWRAGATRFGISSTEPIVKQWDSSDEGEGSGY</sequence>
<dbReference type="GO" id="GO:0009264">
    <property type="term" value="P:deoxyribonucleotide catabolic process"/>
    <property type="evidence" value="ECO:0007669"/>
    <property type="project" value="UniProtKB-UniRule"/>
</dbReference>
<evidence type="ECO:0000256" key="6">
    <source>
        <dbReference type="ARBA" id="ARBA00056337"/>
    </source>
</evidence>
<dbReference type="Gene3D" id="3.20.20.70">
    <property type="entry name" value="Aldolase class I"/>
    <property type="match status" value="1"/>
</dbReference>
<dbReference type="AlphaFoldDB" id="A0A939LUB7"/>
<comment type="caution">
    <text evidence="8">The sequence shown here is derived from an EMBL/GenBank/DDBJ whole genome shotgun (WGS) entry which is preliminary data.</text>
</comment>
<name>A0A939LUB7_9MICO</name>
<organism evidence="8 9">
    <name type="scientific">Leucobacter ruminantium</name>
    <dbReference type="NCBI Taxonomy" id="1289170"/>
    <lineage>
        <taxon>Bacteria</taxon>
        <taxon>Bacillati</taxon>
        <taxon>Actinomycetota</taxon>
        <taxon>Actinomycetes</taxon>
        <taxon>Micrococcales</taxon>
        <taxon>Microbacteriaceae</taxon>
        <taxon>Leucobacter</taxon>
    </lineage>
</organism>
<dbReference type="NCBIfam" id="TIGR00126">
    <property type="entry name" value="deoC"/>
    <property type="match status" value="1"/>
</dbReference>
<evidence type="ECO:0000256" key="4">
    <source>
        <dbReference type="ARBA" id="ARBA00023270"/>
    </source>
</evidence>
<dbReference type="EC" id="4.1.2.4" evidence="7"/>
<reference evidence="8" key="1">
    <citation type="submission" date="2021-03" db="EMBL/GenBank/DDBJ databases">
        <title>Leucobacter chromiisoli sp. nov., isolated from chromium-containing soil of chemical plant.</title>
        <authorList>
            <person name="Xu Z."/>
        </authorList>
    </citation>
    <scope>NUCLEOTIDE SEQUENCE</scope>
    <source>
        <strain evidence="8">A2</strain>
    </source>
</reference>